<dbReference type="KEGG" id="reo:HUE58_00700"/>
<gene>
    <name evidence="2" type="ORF">HUE58_00700</name>
</gene>
<evidence type="ECO:0000313" key="3">
    <source>
        <dbReference type="Proteomes" id="UP000509429"/>
    </source>
</evidence>
<accession>A0A6N0HQY2</accession>
<evidence type="ECO:0000256" key="1">
    <source>
        <dbReference type="SAM" id="Phobius"/>
    </source>
</evidence>
<organism evidence="2 3">
    <name type="scientific">Candidatus Ruthia endofausta</name>
    <dbReference type="NCBI Taxonomy" id="2738852"/>
    <lineage>
        <taxon>Bacteria</taxon>
        <taxon>Pseudomonadati</taxon>
        <taxon>Pseudomonadota</taxon>
        <taxon>Gammaproteobacteria</taxon>
        <taxon>Candidatus Pseudothioglobaceae</taxon>
        <taxon>Candidatus Ruthturnera</taxon>
    </lineage>
</organism>
<dbReference type="EMBL" id="CP054490">
    <property type="protein sequence ID" value="QKQ24763.1"/>
    <property type="molecule type" value="Genomic_DNA"/>
</dbReference>
<sequence length="138" mass="16346">MFEVAYKNEYQLRQTKLRRWQQPIRYRVGYFNLDASGFDIAEALIQDHFQDLSKITRVIINKDDKNPNFKILLTKKAHCKLAINRYTNIKIKNLDTQSNCLLNFKHNKKSELTNALVIISVDHAILLWFIARLVLLRN</sequence>
<keyword evidence="3" id="KW-1185">Reference proteome</keyword>
<proteinExistence type="predicted"/>
<dbReference type="RefSeq" id="WP_174606199.1">
    <property type="nucleotide sequence ID" value="NZ_CP054490.1"/>
</dbReference>
<dbReference type="AlphaFoldDB" id="A0A6N0HQY2"/>
<dbReference type="Proteomes" id="UP000509429">
    <property type="component" value="Chromosome"/>
</dbReference>
<dbReference type="Pfam" id="PF11150">
    <property type="entry name" value="DUF2927"/>
    <property type="match status" value="1"/>
</dbReference>
<reference evidence="2 3" key="1">
    <citation type="submission" date="2020-05" db="EMBL/GenBank/DDBJ databases">
        <title>Horizontal transmission and recombination maintain forever young bacterial symbiont genomes.</title>
        <authorList>
            <person name="Russell S.L."/>
            <person name="Pepper-Tunick E."/>
            <person name="Svedberg J."/>
            <person name="Byrne A."/>
            <person name="Ruelas Castillo J."/>
            <person name="Vollmers C."/>
            <person name="Beinart R.A."/>
            <person name="Corbett-Detig R."/>
        </authorList>
    </citation>
    <scope>NUCLEOTIDE SEQUENCE [LARGE SCALE GENOMIC DNA]</scope>
    <source>
        <strain evidence="2">JDF_Ridge</strain>
    </source>
</reference>
<keyword evidence="1" id="KW-1133">Transmembrane helix</keyword>
<keyword evidence="1" id="KW-0812">Transmembrane</keyword>
<name>A0A6N0HQY2_9GAMM</name>
<dbReference type="InterPro" id="IPR021323">
    <property type="entry name" value="DUF2927"/>
</dbReference>
<keyword evidence="1" id="KW-0472">Membrane</keyword>
<evidence type="ECO:0000313" key="2">
    <source>
        <dbReference type="EMBL" id="QKQ24763.1"/>
    </source>
</evidence>
<feature type="transmembrane region" description="Helical" evidence="1">
    <location>
        <begin position="115"/>
        <end position="135"/>
    </location>
</feature>
<protein>
    <submittedName>
        <fullName evidence="2">DUF2927 domain-containing protein</fullName>
    </submittedName>
</protein>